<reference evidence="2 3" key="1">
    <citation type="journal article" date="2020" name="Genome Biol. Evol.">
        <title>A new high-quality draft genome assembly of the Chinese cordyceps Ophiocordyceps sinensis.</title>
        <authorList>
            <person name="Shu R."/>
            <person name="Zhang J."/>
            <person name="Meng Q."/>
            <person name="Zhang H."/>
            <person name="Zhou G."/>
            <person name="Li M."/>
            <person name="Wu P."/>
            <person name="Zhao Y."/>
            <person name="Chen C."/>
            <person name="Qin Q."/>
        </authorList>
    </citation>
    <scope>NUCLEOTIDE SEQUENCE [LARGE SCALE GENOMIC DNA]</scope>
    <source>
        <strain evidence="2 3">IOZ07</strain>
    </source>
</reference>
<dbReference type="Proteomes" id="UP000557566">
    <property type="component" value="Unassembled WGS sequence"/>
</dbReference>
<keyword evidence="3" id="KW-1185">Reference proteome</keyword>
<organism evidence="2 3">
    <name type="scientific">Ophiocordyceps sinensis</name>
    <dbReference type="NCBI Taxonomy" id="72228"/>
    <lineage>
        <taxon>Eukaryota</taxon>
        <taxon>Fungi</taxon>
        <taxon>Dikarya</taxon>
        <taxon>Ascomycota</taxon>
        <taxon>Pezizomycotina</taxon>
        <taxon>Sordariomycetes</taxon>
        <taxon>Hypocreomycetidae</taxon>
        <taxon>Hypocreales</taxon>
        <taxon>Ophiocordycipitaceae</taxon>
        <taxon>Ophiocordyceps</taxon>
    </lineage>
</organism>
<proteinExistence type="predicted"/>
<dbReference type="AlphaFoldDB" id="A0A8H4PP42"/>
<dbReference type="EMBL" id="JAAVMX010000007">
    <property type="protein sequence ID" value="KAF4506080.1"/>
    <property type="molecule type" value="Genomic_DNA"/>
</dbReference>
<evidence type="ECO:0000313" key="2">
    <source>
        <dbReference type="EMBL" id="KAF4506080.1"/>
    </source>
</evidence>
<sequence>MVLRVHRGQFTCRRRLTAASAGDSWHSPVLLDTVIPRLEQVIVPENDHGLELGGDSGLAEGGIVVAARGKDVFPPVLDVEEEEDGIIAARLERGLGDDGAQVPQVLGLELELGVAADDQGRPAGVGHGVPAGGGIEMRLVSQQEPGLVLDLGRGRGAREALGVSGDACVLELAPVDAVPVDTGSGVAVSVLPEAVGSVSPVGRHPGLLEAELSLGANKGCGIGCRCVSASRWISGQEPRTNGQIDSLKVVIWALGKKAAAGTMAGKARREPRRAGRGRGMGPAGAKQPRPGRAGDEAVETGGRGANEDQEQAPQQGAGDHEA</sequence>
<gene>
    <name evidence="2" type="ORF">G6O67_006200</name>
</gene>
<protein>
    <submittedName>
        <fullName evidence="2">Uncharacterized protein</fullName>
    </submittedName>
</protein>
<comment type="caution">
    <text evidence="2">The sequence shown here is derived from an EMBL/GenBank/DDBJ whole genome shotgun (WGS) entry which is preliminary data.</text>
</comment>
<feature type="region of interest" description="Disordered" evidence="1">
    <location>
        <begin position="261"/>
        <end position="322"/>
    </location>
</feature>
<accession>A0A8H4PP42</accession>
<evidence type="ECO:0000256" key="1">
    <source>
        <dbReference type="SAM" id="MobiDB-lite"/>
    </source>
</evidence>
<name>A0A8H4PP42_9HYPO</name>
<evidence type="ECO:0000313" key="3">
    <source>
        <dbReference type="Proteomes" id="UP000557566"/>
    </source>
</evidence>